<organism evidence="1 2">
    <name type="scientific">Natronomonas aquatica</name>
    <dbReference type="NCBI Taxonomy" id="2841590"/>
    <lineage>
        <taxon>Archaea</taxon>
        <taxon>Methanobacteriati</taxon>
        <taxon>Methanobacteriota</taxon>
        <taxon>Stenosarchaea group</taxon>
        <taxon>Halobacteria</taxon>
        <taxon>Halobacteriales</taxon>
        <taxon>Natronomonadaceae</taxon>
        <taxon>Natronomonas</taxon>
    </lineage>
</organism>
<accession>A0A9R1CSB1</accession>
<keyword evidence="2" id="KW-1185">Reference proteome</keyword>
<sequence>MAETVALVGAAGGVGTTRTTLACAERLAHGGHDTAVLDAAYGTQGLADRIDGEIAPDMTELCIEDEPLESGLLDPAIEGGGRLAVCPARAPFSRLSRAKSPDAAENFEARIAEAERRFEYVLIDTPPIAANQAVAAATGAGRVAVVCDASRVESALPRTADRLEDVGVGTFTAVVTRQAEHPDADVCIPALDAEPPILDDGAHGAFTEVIEATTGTTLEEEERDGKGFLEALPFK</sequence>
<gene>
    <name evidence="1" type="ORF">KM295_12550</name>
</gene>
<dbReference type="EMBL" id="JAHLKM010000021">
    <property type="protein sequence ID" value="MCQ4334294.1"/>
    <property type="molecule type" value="Genomic_DNA"/>
</dbReference>
<dbReference type="SUPFAM" id="SSF52540">
    <property type="entry name" value="P-loop containing nucleoside triphosphate hydrolases"/>
    <property type="match status" value="1"/>
</dbReference>
<dbReference type="RefSeq" id="WP_256030330.1">
    <property type="nucleotide sequence ID" value="NZ_JAHLKM010000021.1"/>
</dbReference>
<dbReference type="AlphaFoldDB" id="A0A9R1CSB1"/>
<dbReference type="Gene3D" id="3.40.50.300">
    <property type="entry name" value="P-loop containing nucleotide triphosphate hydrolases"/>
    <property type="match status" value="1"/>
</dbReference>
<dbReference type="Proteomes" id="UP001139494">
    <property type="component" value="Unassembled WGS sequence"/>
</dbReference>
<reference evidence="1" key="1">
    <citation type="journal article" date="2023" name="Front. Microbiol.">
        <title>Genomic-based phylogenetic and metabolic analyses of the genus Natronomonas, and description of Natronomonas aquatica sp. nov.</title>
        <authorList>
            <person name="Garcia-Roldan A."/>
            <person name="Duran-Viseras A."/>
            <person name="de la Haba R.R."/>
            <person name="Corral P."/>
            <person name="Sanchez-Porro C."/>
            <person name="Ventosa A."/>
        </authorList>
    </citation>
    <scope>NUCLEOTIDE SEQUENCE</scope>
    <source>
        <strain evidence="1">F2-12</strain>
    </source>
</reference>
<name>A0A9R1CSB1_9EURY</name>
<proteinExistence type="predicted"/>
<evidence type="ECO:0000313" key="2">
    <source>
        <dbReference type="Proteomes" id="UP001139494"/>
    </source>
</evidence>
<protein>
    <submittedName>
        <fullName evidence="1">ParA family protein</fullName>
    </submittedName>
</protein>
<dbReference type="InterPro" id="IPR027417">
    <property type="entry name" value="P-loop_NTPase"/>
</dbReference>
<comment type="caution">
    <text evidence="1">The sequence shown here is derived from an EMBL/GenBank/DDBJ whole genome shotgun (WGS) entry which is preliminary data.</text>
</comment>
<evidence type="ECO:0000313" key="1">
    <source>
        <dbReference type="EMBL" id="MCQ4334294.1"/>
    </source>
</evidence>